<protein>
    <submittedName>
        <fullName evidence="10">FAD-dependent pyridine nucleotide-disulfide oxidoreductase</fullName>
    </submittedName>
</protein>
<dbReference type="KEGG" id="dbr:Deba_2226"/>
<accession>E1QJ47</accession>
<evidence type="ECO:0000256" key="6">
    <source>
        <dbReference type="ARBA" id="ARBA00023002"/>
    </source>
</evidence>
<keyword evidence="3" id="KW-0004">4Fe-4S</keyword>
<evidence type="ECO:0000256" key="8">
    <source>
        <dbReference type="ARBA" id="ARBA00023014"/>
    </source>
</evidence>
<dbReference type="PRINTS" id="PR00419">
    <property type="entry name" value="ADXRDTASE"/>
</dbReference>
<dbReference type="eggNOG" id="COG0493">
    <property type="taxonomic scope" value="Bacteria"/>
</dbReference>
<dbReference type="STRING" id="644282.Deba_2226"/>
<dbReference type="InterPro" id="IPR017896">
    <property type="entry name" value="4Fe4S_Fe-S-bd"/>
</dbReference>
<evidence type="ECO:0000256" key="4">
    <source>
        <dbReference type="ARBA" id="ARBA00022723"/>
    </source>
</evidence>
<evidence type="ECO:0000313" key="11">
    <source>
        <dbReference type="Proteomes" id="UP000009047"/>
    </source>
</evidence>
<feature type="domain" description="4Fe-4S ferredoxin-type" evidence="9">
    <location>
        <begin position="1435"/>
        <end position="1463"/>
    </location>
</feature>
<dbReference type="SUPFAM" id="SSF46548">
    <property type="entry name" value="alpha-helical ferredoxin"/>
    <property type="match status" value="2"/>
</dbReference>
<gene>
    <name evidence="10" type="ordered locus">Deba_2226</name>
</gene>
<keyword evidence="4" id="KW-0479">Metal-binding</keyword>
<keyword evidence="5" id="KW-0274">FAD</keyword>
<organism evidence="10 11">
    <name type="scientific">Desulfarculus baarsii (strain ATCC 33931 / DSM 2075 / LMG 7858 / VKM B-1802 / 2st14)</name>
    <dbReference type="NCBI Taxonomy" id="644282"/>
    <lineage>
        <taxon>Bacteria</taxon>
        <taxon>Pseudomonadati</taxon>
        <taxon>Thermodesulfobacteriota</taxon>
        <taxon>Desulfarculia</taxon>
        <taxon>Desulfarculales</taxon>
        <taxon>Desulfarculaceae</taxon>
        <taxon>Desulfarculus</taxon>
    </lineage>
</organism>
<evidence type="ECO:0000256" key="5">
    <source>
        <dbReference type="ARBA" id="ARBA00022827"/>
    </source>
</evidence>
<keyword evidence="5" id="KW-0285">Flavoprotein</keyword>
<dbReference type="GO" id="GO:0016491">
    <property type="term" value="F:oxidoreductase activity"/>
    <property type="evidence" value="ECO:0007669"/>
    <property type="project" value="UniProtKB-KW"/>
</dbReference>
<dbReference type="EMBL" id="CP002085">
    <property type="protein sequence ID" value="ADK85590.1"/>
    <property type="molecule type" value="Genomic_DNA"/>
</dbReference>
<dbReference type="PROSITE" id="PS51379">
    <property type="entry name" value="4FE4S_FER_2"/>
    <property type="match status" value="3"/>
</dbReference>
<dbReference type="Proteomes" id="UP000009047">
    <property type="component" value="Chromosome"/>
</dbReference>
<dbReference type="InterPro" id="IPR017900">
    <property type="entry name" value="4Fe4S_Fe_S_CS"/>
</dbReference>
<feature type="domain" description="4Fe-4S ferredoxin-type" evidence="9">
    <location>
        <begin position="103"/>
        <end position="133"/>
    </location>
</feature>
<comment type="cofactor">
    <cofactor evidence="1">
        <name>FAD</name>
        <dbReference type="ChEBI" id="CHEBI:57692"/>
    </cofactor>
</comment>
<evidence type="ECO:0000259" key="9">
    <source>
        <dbReference type="PROSITE" id="PS51379"/>
    </source>
</evidence>
<proteinExistence type="inferred from homology"/>
<name>E1QJ47_DESB2</name>
<dbReference type="HOGENOM" id="CLU_004231_1_1_7"/>
<dbReference type="Pfam" id="PF14691">
    <property type="entry name" value="Fer4_20"/>
    <property type="match status" value="1"/>
</dbReference>
<dbReference type="Gene3D" id="1.10.1060.10">
    <property type="entry name" value="Alpha-helical ferredoxin"/>
    <property type="match status" value="1"/>
</dbReference>
<dbReference type="Pfam" id="PF07992">
    <property type="entry name" value="Pyr_redox_2"/>
    <property type="match status" value="2"/>
</dbReference>
<dbReference type="Pfam" id="PF13450">
    <property type="entry name" value="NAD_binding_8"/>
    <property type="match status" value="2"/>
</dbReference>
<evidence type="ECO:0000256" key="1">
    <source>
        <dbReference type="ARBA" id="ARBA00001974"/>
    </source>
</evidence>
<dbReference type="SUPFAM" id="SSF51905">
    <property type="entry name" value="FAD/NAD(P)-binding domain"/>
    <property type="match status" value="1"/>
</dbReference>
<dbReference type="PROSITE" id="PS00198">
    <property type="entry name" value="4FE4S_FER_1"/>
    <property type="match status" value="2"/>
</dbReference>
<dbReference type="Pfam" id="PF13237">
    <property type="entry name" value="Fer4_10"/>
    <property type="match status" value="1"/>
</dbReference>
<dbReference type="InterPro" id="IPR023753">
    <property type="entry name" value="FAD/NAD-binding_dom"/>
</dbReference>
<dbReference type="GO" id="GO:0051539">
    <property type="term" value="F:4 iron, 4 sulfur cluster binding"/>
    <property type="evidence" value="ECO:0007669"/>
    <property type="project" value="UniProtKB-KW"/>
</dbReference>
<dbReference type="PANTHER" id="PTHR43498:SF1">
    <property type="entry name" value="COB--COM HETERODISULFIDE REDUCTASE IRON-SULFUR SUBUNIT A"/>
    <property type="match status" value="1"/>
</dbReference>
<evidence type="ECO:0000313" key="10">
    <source>
        <dbReference type="EMBL" id="ADK85590.1"/>
    </source>
</evidence>
<dbReference type="SUPFAM" id="SSF51971">
    <property type="entry name" value="Nucleotide-binding domain"/>
    <property type="match status" value="3"/>
</dbReference>
<comment type="similarity">
    <text evidence="2">Belongs to the HdrA family.</text>
</comment>
<dbReference type="Gene3D" id="3.50.50.60">
    <property type="entry name" value="FAD/NAD(P)-binding domain"/>
    <property type="match status" value="5"/>
</dbReference>
<dbReference type="OrthoDB" id="9766627at2"/>
<keyword evidence="6" id="KW-0560">Oxidoreductase</keyword>
<keyword evidence="11" id="KW-1185">Reference proteome</keyword>
<sequence>MASGENKKVGAVMVVGAGIAGVQASLDLANSGYYVYLVEKSPAIGGRMAQLDKTFPTNDCAMCIVSPKLVECGRHLNIEIITCAQVLGLSGKPGDFVARVEQNPRFVASESCTACGDCVKVCPVSVPNEFDQELGQRKAIYKRYAQAYPNAYSITKLDAAPCKVSCPANLNVQGYVQMAKQGKFAEALAIIMKDLPLPGAIGRVCPHPCESVCRRLEVDEAIAIRDLKRLAADVVGVENVAQPEAAWREEKVAIVGAGPAGLACAYHLARAGVRSVIFEALPVAGGALAVGVPEYRLPQAVLQREIDNIADMGVEIRLNAPLGPELGIDDLLGREGFRAVFLGVGATASFALRAPGEDGPQVISALDYLRLAALGQNPPDGADVVVIGGGDVAVDCARTALRRGAKRVRMIMLESAEEQPASPWERHEALEEGVEFIHRQGVAAVRRGPQGELLGLTLRKVTRVFDENRRFAPQYDESQTSDIDADLVVTAIGQRPNLEFLGQNSGVELTPRGTIKADPITMATSRPGVFAGGDAVSGPWIAIGAVAAGREAAISITRLLDGQDLAHGRSKLELGDKPRHNPIPDDLAKAARPVMPLRPAAERKGDFVEFELGLSPEQGQAEGERCLNCAVCCDCYQCVEACQAKAPAHDQLPHELNLNVGSVILAPGFDAYDPRQFDIYSYSRHPNVVTAMEFERVLSASGPYQGHLQRPSDGVEPKKIAWLQCVGSRDINHCDNGYCSAVCCMYAIKEAVIAKEHSPGELDTAIFYMDMRTHGKDFEKYYDRARQEHGVRFIRCRAHSVDPAEEGMLSIEYVDEDGNPKRELFDIVVLSVGLQTGAEAVELAQRLGVELTHYNFSDTSSFLPVGTSQPGVYACGCFAGPKDIPQAVMEASAAARASVKGLAEARGTLTKELQYPAELDIDDQEPRIGVFVCNCGINIGGVVDVPGVRQYAATLPHVAFVDDNLFTCSQDTQNKIKQIIKEHNLNRVVVASCSPRTHEALFQETIREVGLNKYLFEMANIRDQDSWVHQQEPQKATDKAKDLVRMAVAKAALTRPLHQVELPLTKAALVVGGGVTGMTAALSLAEAGYPVHLVEKTSQLGGNAHHLLVTWKGEPIKPYLEDLIAKVHNSPNITLHLESQVSACKGFVGNFKGAIGDSAGRQTPIDFGVAIMATGGRETRPEEYLYGQSDQVLTSLEWDASLKGEPKLASKLAAVAFIQCVGSREPARPYCSRLCCTHSMESAVAIKEQNPTAQVYVFYRDIRTYGVREDLYRRARELGVLFIRYDLEHKPLVEQRGDKLAISARDHVLGRPVELEVDRLVLASAIAPNAVGPLAEVFKAPLQGEGFFLEAHMKLRPVDLASEGLYIAGLAHYPKPIDEAIAQAEAAVGRALTVLARKAIRVGGVVATVDPAKCAVCLTCVRTCPYGVPKIKDGAAYIEVASCYGCGACAAECPGKAITLQHYTDAQILAKEMAAMG</sequence>
<dbReference type="Gene3D" id="3.40.50.720">
    <property type="entry name" value="NAD(P)-binding Rossmann-like Domain"/>
    <property type="match status" value="1"/>
</dbReference>
<evidence type="ECO:0000256" key="2">
    <source>
        <dbReference type="ARBA" id="ARBA00006561"/>
    </source>
</evidence>
<keyword evidence="7" id="KW-0408">Iron</keyword>
<dbReference type="InterPro" id="IPR039650">
    <property type="entry name" value="HdrA-like"/>
</dbReference>
<dbReference type="InterPro" id="IPR028261">
    <property type="entry name" value="DPD_II"/>
</dbReference>
<dbReference type="eggNOG" id="COG1148">
    <property type="taxonomic scope" value="Bacteria"/>
</dbReference>
<evidence type="ECO:0000256" key="3">
    <source>
        <dbReference type="ARBA" id="ARBA00022485"/>
    </source>
</evidence>
<dbReference type="RefSeq" id="WP_013259031.1">
    <property type="nucleotide sequence ID" value="NC_014365.1"/>
</dbReference>
<evidence type="ECO:0000256" key="7">
    <source>
        <dbReference type="ARBA" id="ARBA00023004"/>
    </source>
</evidence>
<dbReference type="SUPFAM" id="SSF54862">
    <property type="entry name" value="4Fe-4S ferredoxins"/>
    <property type="match status" value="1"/>
</dbReference>
<keyword evidence="8" id="KW-0411">Iron-sulfur</keyword>
<dbReference type="InterPro" id="IPR036188">
    <property type="entry name" value="FAD/NAD-bd_sf"/>
</dbReference>
<feature type="domain" description="4Fe-4S ferredoxin-type" evidence="9">
    <location>
        <begin position="1405"/>
        <end position="1434"/>
    </location>
</feature>
<reference evidence="10 11" key="1">
    <citation type="journal article" date="2010" name="Stand. Genomic Sci.">
        <title>Complete genome sequence of Desulfarculus baarsii type strain (2st14).</title>
        <authorList>
            <person name="Sun H."/>
            <person name="Spring S."/>
            <person name="Lapidus A."/>
            <person name="Davenport K."/>
            <person name="Del Rio T.G."/>
            <person name="Tice H."/>
            <person name="Nolan M."/>
            <person name="Copeland A."/>
            <person name="Cheng J.F."/>
            <person name="Lucas S."/>
            <person name="Tapia R."/>
            <person name="Goodwin L."/>
            <person name="Pitluck S."/>
            <person name="Ivanova N."/>
            <person name="Pagani I."/>
            <person name="Mavromatis K."/>
            <person name="Ovchinnikova G."/>
            <person name="Pati A."/>
            <person name="Chen A."/>
            <person name="Palaniappan K."/>
            <person name="Hauser L."/>
            <person name="Chang Y.J."/>
            <person name="Jeffries C.D."/>
            <person name="Detter J.C."/>
            <person name="Han C."/>
            <person name="Rohde M."/>
            <person name="Brambilla E."/>
            <person name="Goker M."/>
            <person name="Woyke T."/>
            <person name="Bristow J."/>
            <person name="Eisen J.A."/>
            <person name="Markowitz V."/>
            <person name="Hugenholtz P."/>
            <person name="Kyrpides N.C."/>
            <person name="Klenk H.P."/>
            <person name="Land M."/>
        </authorList>
    </citation>
    <scope>NUCLEOTIDE SEQUENCE [LARGE SCALE GENOMIC DNA]</scope>
    <source>
        <strain evidence="11">ATCC 33931 / DSM 2075 / LMG 7858 / VKM B-1802 / 2st14</strain>
    </source>
</reference>
<dbReference type="InterPro" id="IPR009051">
    <property type="entry name" value="Helical_ferredxn"/>
</dbReference>
<dbReference type="PANTHER" id="PTHR43498">
    <property type="entry name" value="FERREDOXIN:COB-COM HETERODISULFIDE REDUCTASE SUBUNIT A"/>
    <property type="match status" value="1"/>
</dbReference>
<dbReference type="Gene3D" id="3.30.70.20">
    <property type="match status" value="1"/>
</dbReference>
<dbReference type="GO" id="GO:0046872">
    <property type="term" value="F:metal ion binding"/>
    <property type="evidence" value="ECO:0007669"/>
    <property type="project" value="UniProtKB-KW"/>
</dbReference>